<keyword evidence="2" id="KW-0201">Cytochrome c-type biogenesis</keyword>
<dbReference type="Proteomes" id="UP000243887">
    <property type="component" value="Unassembled WGS sequence"/>
</dbReference>
<dbReference type="CDD" id="cd02966">
    <property type="entry name" value="TlpA_like_family"/>
    <property type="match status" value="1"/>
</dbReference>
<evidence type="ECO:0000256" key="3">
    <source>
        <dbReference type="ARBA" id="ARBA00023157"/>
    </source>
</evidence>
<dbReference type="InterPro" id="IPR050553">
    <property type="entry name" value="Thioredoxin_ResA/DsbE_sf"/>
</dbReference>
<dbReference type="GO" id="GO:0016491">
    <property type="term" value="F:oxidoreductase activity"/>
    <property type="evidence" value="ECO:0007669"/>
    <property type="project" value="InterPro"/>
</dbReference>
<evidence type="ECO:0000256" key="1">
    <source>
        <dbReference type="ARBA" id="ARBA00004196"/>
    </source>
</evidence>
<accession>A0A1I3TG46</accession>
<comment type="subcellular location">
    <subcellularLocation>
        <location evidence="1">Cell envelope</location>
    </subcellularLocation>
</comment>
<dbReference type="PROSITE" id="PS51257">
    <property type="entry name" value="PROKAR_LIPOPROTEIN"/>
    <property type="match status" value="1"/>
</dbReference>
<keyword evidence="3" id="KW-1015">Disulfide bond</keyword>
<dbReference type="STRING" id="1150112.SAMN04487893_11365"/>
<dbReference type="Pfam" id="PF14289">
    <property type="entry name" value="DUF4369"/>
    <property type="match status" value="1"/>
</dbReference>
<dbReference type="InterPro" id="IPR013766">
    <property type="entry name" value="Thioredoxin_domain"/>
</dbReference>
<dbReference type="Gene3D" id="3.40.30.10">
    <property type="entry name" value="Glutaredoxin"/>
    <property type="match status" value="1"/>
</dbReference>
<dbReference type="PANTHER" id="PTHR42852">
    <property type="entry name" value="THIOL:DISULFIDE INTERCHANGE PROTEIN DSBE"/>
    <property type="match status" value="1"/>
</dbReference>
<dbReference type="GO" id="GO:0017004">
    <property type="term" value="P:cytochrome complex assembly"/>
    <property type="evidence" value="ECO:0007669"/>
    <property type="project" value="UniProtKB-KW"/>
</dbReference>
<evidence type="ECO:0000313" key="7">
    <source>
        <dbReference type="Proteomes" id="UP000243887"/>
    </source>
</evidence>
<feature type="domain" description="Thioredoxin" evidence="5">
    <location>
        <begin position="239"/>
        <end position="377"/>
    </location>
</feature>
<keyword evidence="4" id="KW-0676">Redox-active center</keyword>
<dbReference type="InterPro" id="IPR017937">
    <property type="entry name" value="Thioredoxin_CS"/>
</dbReference>
<sequence length="377" mass="42978">MKKIFFILVGVFLIMTSCKQQQDSFTIIGKTTGINDGTTVVLCRHVTAIPDTVATTLLKDGKFEFKGVADKPYLASIKFDDDNRNTMKLILENGNITVHYDAKIMENTKANGTRLNIQYTEMQLGQLKIIREEEAFNEKAKILYEKAIENEDIETMNSLGQQKNEFQIKIREYIKDYINENNDDLLRLLLLYNYSIYNDALSPISKGVAYEAFNNLSTNMKRSELGIGLESYWRKEFSLLNGDKAPEFTAPDTEGKVISLKDNLGKITILDFWASWCAPCRAENPNVVKLYKKYHKKGLNIIGISVDENGEQWKSAIIQDSLPWIQVSNLKGMKDPIAKEYSIKSVPTVYILDENGIIIARDLRGKDLEERISKLLK</sequence>
<dbReference type="InterPro" id="IPR025380">
    <property type="entry name" value="DUF4369"/>
</dbReference>
<dbReference type="PROSITE" id="PS00194">
    <property type="entry name" value="THIOREDOXIN_1"/>
    <property type="match status" value="1"/>
</dbReference>
<evidence type="ECO:0000256" key="2">
    <source>
        <dbReference type="ARBA" id="ARBA00022748"/>
    </source>
</evidence>
<proteinExistence type="predicted"/>
<dbReference type="OrthoDB" id="1069091at2"/>
<dbReference type="RefSeq" id="WP_090680142.1">
    <property type="nucleotide sequence ID" value="NZ_FORU01000013.1"/>
</dbReference>
<dbReference type="GO" id="GO:0016209">
    <property type="term" value="F:antioxidant activity"/>
    <property type="evidence" value="ECO:0007669"/>
    <property type="project" value="InterPro"/>
</dbReference>
<dbReference type="EMBL" id="FORU01000013">
    <property type="protein sequence ID" value="SFJ69885.1"/>
    <property type="molecule type" value="Genomic_DNA"/>
</dbReference>
<dbReference type="GO" id="GO:0030313">
    <property type="term" value="C:cell envelope"/>
    <property type="evidence" value="ECO:0007669"/>
    <property type="project" value="UniProtKB-SubCell"/>
</dbReference>
<organism evidence="6 7">
    <name type="scientific">Myroides guanonis</name>
    <dbReference type="NCBI Taxonomy" id="1150112"/>
    <lineage>
        <taxon>Bacteria</taxon>
        <taxon>Pseudomonadati</taxon>
        <taxon>Bacteroidota</taxon>
        <taxon>Flavobacteriia</taxon>
        <taxon>Flavobacteriales</taxon>
        <taxon>Flavobacteriaceae</taxon>
        <taxon>Myroides</taxon>
    </lineage>
</organism>
<dbReference type="InterPro" id="IPR000866">
    <property type="entry name" value="AhpC/TSA"/>
</dbReference>
<gene>
    <name evidence="6" type="ORF">SAMN04487893_11365</name>
</gene>
<evidence type="ECO:0000313" key="6">
    <source>
        <dbReference type="EMBL" id="SFJ69885.1"/>
    </source>
</evidence>
<reference evidence="7" key="1">
    <citation type="submission" date="2016-10" db="EMBL/GenBank/DDBJ databases">
        <authorList>
            <person name="Varghese N."/>
            <person name="Submissions S."/>
        </authorList>
    </citation>
    <scope>NUCLEOTIDE SEQUENCE [LARGE SCALE GENOMIC DNA]</scope>
    <source>
        <strain evidence="7">DSM 26542</strain>
    </source>
</reference>
<dbReference type="SUPFAM" id="SSF52833">
    <property type="entry name" value="Thioredoxin-like"/>
    <property type="match status" value="1"/>
</dbReference>
<dbReference type="PANTHER" id="PTHR42852:SF6">
    <property type="entry name" value="THIOL:DISULFIDE INTERCHANGE PROTEIN DSBE"/>
    <property type="match status" value="1"/>
</dbReference>
<dbReference type="InterPro" id="IPR036249">
    <property type="entry name" value="Thioredoxin-like_sf"/>
</dbReference>
<dbReference type="PROSITE" id="PS51352">
    <property type="entry name" value="THIOREDOXIN_2"/>
    <property type="match status" value="1"/>
</dbReference>
<protein>
    <submittedName>
        <fullName evidence="6">Peroxiredoxin</fullName>
    </submittedName>
</protein>
<name>A0A1I3TG46_9FLAO</name>
<evidence type="ECO:0000256" key="4">
    <source>
        <dbReference type="ARBA" id="ARBA00023284"/>
    </source>
</evidence>
<keyword evidence="7" id="KW-1185">Reference proteome</keyword>
<evidence type="ECO:0000259" key="5">
    <source>
        <dbReference type="PROSITE" id="PS51352"/>
    </source>
</evidence>
<dbReference type="AlphaFoldDB" id="A0A1I3TG46"/>
<dbReference type="Pfam" id="PF00578">
    <property type="entry name" value="AhpC-TSA"/>
    <property type="match status" value="1"/>
</dbReference>